<reference evidence="4" key="1">
    <citation type="journal article" date="2014" name="BMC Genomics">
        <title>Genome sequencing of two Neorhizobium galegae strains reveals a noeT gene responsible for the unusual acetylation of the nodulation factors.</title>
        <authorList>
            <person name="Osterman J."/>
            <person name="Marsh J."/>
            <person name="Laine P.K."/>
            <person name="Zeng Z."/>
            <person name="Alatalo E."/>
            <person name="Sullivan J.T."/>
            <person name="Young J.P."/>
            <person name="Thomas-Oates J."/>
            <person name="Paulin L."/>
            <person name="Lindstrom K."/>
        </authorList>
    </citation>
    <scope>NUCLEOTIDE SEQUENCE [LARGE SCALE GENOMIC DNA]</scope>
    <source>
        <strain evidence="4">HAMBI 540</strain>
    </source>
</reference>
<feature type="compositionally biased region" description="Polar residues" evidence="1">
    <location>
        <begin position="1"/>
        <end position="21"/>
    </location>
</feature>
<proteinExistence type="predicted"/>
<evidence type="ECO:0000313" key="4">
    <source>
        <dbReference type="Proteomes" id="UP000028181"/>
    </source>
</evidence>
<evidence type="ECO:0000256" key="2">
    <source>
        <dbReference type="SAM" id="Phobius"/>
    </source>
</evidence>
<dbReference type="EMBL" id="HG938353">
    <property type="protein sequence ID" value="CDN49420.1"/>
    <property type="molecule type" value="Genomic_DNA"/>
</dbReference>
<dbReference type="eggNOG" id="COG4575">
    <property type="taxonomic scope" value="Bacteria"/>
</dbReference>
<protein>
    <submittedName>
        <fullName evidence="3">Mll3692 protein</fullName>
    </submittedName>
</protein>
<dbReference type="GO" id="GO:0043022">
    <property type="term" value="F:ribosome binding"/>
    <property type="evidence" value="ECO:0007669"/>
    <property type="project" value="InterPro"/>
</dbReference>
<evidence type="ECO:0000313" key="3">
    <source>
        <dbReference type="EMBL" id="CDN49420.1"/>
    </source>
</evidence>
<feature type="transmembrane region" description="Helical" evidence="2">
    <location>
        <begin position="95"/>
        <end position="113"/>
    </location>
</feature>
<dbReference type="GeneID" id="24257222"/>
<dbReference type="HOGENOM" id="CLU_132623_2_3_5"/>
<dbReference type="PANTHER" id="PTHR35893">
    <property type="entry name" value="INNER MEMBRANE PROTEIN-RELATED"/>
    <property type="match status" value="1"/>
</dbReference>
<evidence type="ECO:0000256" key="1">
    <source>
        <dbReference type="SAM" id="MobiDB-lite"/>
    </source>
</evidence>
<dbReference type="KEGG" id="ngg:RG540_CH32560"/>
<keyword evidence="2" id="KW-0812">Transmembrane</keyword>
<organism evidence="3 4">
    <name type="scientific">Neorhizobium galegae bv. orientalis str. HAMBI 540</name>
    <dbReference type="NCBI Taxonomy" id="1028800"/>
    <lineage>
        <taxon>Bacteria</taxon>
        <taxon>Pseudomonadati</taxon>
        <taxon>Pseudomonadota</taxon>
        <taxon>Alphaproteobacteria</taxon>
        <taxon>Hyphomicrobiales</taxon>
        <taxon>Rhizobiaceae</taxon>
        <taxon>Rhizobium/Agrobacterium group</taxon>
        <taxon>Neorhizobium</taxon>
    </lineage>
</organism>
<feature type="region of interest" description="Disordered" evidence="1">
    <location>
        <begin position="1"/>
        <end position="26"/>
    </location>
</feature>
<accession>A0A068SWL2</accession>
<gene>
    <name evidence="3" type="ORF">RG540_CH32560</name>
</gene>
<dbReference type="RefSeq" id="WP_038593985.1">
    <property type="nucleotide sequence ID" value="NZ_HG938353.1"/>
</dbReference>
<keyword evidence="4" id="KW-1185">Reference proteome</keyword>
<dbReference type="Proteomes" id="UP000028181">
    <property type="component" value="Chromosome I"/>
</dbReference>
<sequence>MPAANPTTDFTRNGTGQNSAASKDVEAQIQQLRDDIAALARSVAAVGNDKASEYKGKARRVANDAADASMQMVEAARDQALSMEKDLERQIRTNPIQAVAIAAGVGFLFALLTRR</sequence>
<dbReference type="AlphaFoldDB" id="A0A068SWL2"/>
<dbReference type="PATRIC" id="fig|1028800.3.peg.3307"/>
<dbReference type="PANTHER" id="PTHR35893:SF3">
    <property type="entry name" value="INNER MEMBRANE PROTEIN"/>
    <property type="match status" value="1"/>
</dbReference>
<name>A0A068SWL2_NEOGA</name>
<dbReference type="OrthoDB" id="8454349at2"/>
<keyword evidence="2" id="KW-0472">Membrane</keyword>
<dbReference type="InterPro" id="IPR010279">
    <property type="entry name" value="YqjD/ElaB"/>
</dbReference>
<keyword evidence="2" id="KW-1133">Transmembrane helix</keyword>